<dbReference type="GO" id="GO:0003700">
    <property type="term" value="F:DNA-binding transcription factor activity"/>
    <property type="evidence" value="ECO:0007669"/>
    <property type="project" value="InterPro"/>
</dbReference>
<dbReference type="InterPro" id="IPR011051">
    <property type="entry name" value="RmlC_Cupin_sf"/>
</dbReference>
<feature type="domain" description="HTH araC/xylS-type" evidence="4">
    <location>
        <begin position="199"/>
        <end position="297"/>
    </location>
</feature>
<evidence type="ECO:0000256" key="2">
    <source>
        <dbReference type="ARBA" id="ARBA00023125"/>
    </source>
</evidence>
<sequence>MELRRIKVDHTFRERIQYRDMFFPVDIWTDEYRMFVDHTMNCHWHSEFEYGVVLSGKLDYYIGETYIPLSAGDCVFINSNAMHMAKQPAGRTDAVMFTIVFPPALFTGTAGSTVYEKYFRPVIDAQLQGFKISVKNIYGKKILDDLRETYGLDNSGFGYELRCLSLLSRVWHNTVSYIAAENIPLSTKRTSPQYEKRVKEILSFIHEHYSEPLTIDEIARAAGISRSECFRCFKKFINKKPVEYIIEYRLAQAAKRLLGGDDTITEICLDCGFSSPSYFGKLFREKYGVAPLKYRKNFRRVPA</sequence>
<dbReference type="RefSeq" id="WP_215627289.1">
    <property type="nucleotide sequence ID" value="NZ_CP067089.2"/>
</dbReference>
<dbReference type="SUPFAM" id="SSF46689">
    <property type="entry name" value="Homeodomain-like"/>
    <property type="match status" value="2"/>
</dbReference>
<dbReference type="InterPro" id="IPR009057">
    <property type="entry name" value="Homeodomain-like_sf"/>
</dbReference>
<name>A0A7T7XP85_9SPIR</name>
<keyword evidence="2" id="KW-0238">DNA-binding</keyword>
<organism evidence="5 6">
    <name type="scientific">Breznakiella homolactica</name>
    <dbReference type="NCBI Taxonomy" id="2798577"/>
    <lineage>
        <taxon>Bacteria</taxon>
        <taxon>Pseudomonadati</taxon>
        <taxon>Spirochaetota</taxon>
        <taxon>Spirochaetia</taxon>
        <taxon>Spirochaetales</taxon>
        <taxon>Breznakiellaceae</taxon>
        <taxon>Breznakiella</taxon>
    </lineage>
</organism>
<dbReference type="PANTHER" id="PTHR43280:SF28">
    <property type="entry name" value="HTH-TYPE TRANSCRIPTIONAL ACTIVATOR RHAS"/>
    <property type="match status" value="1"/>
</dbReference>
<dbReference type="SUPFAM" id="SSF51182">
    <property type="entry name" value="RmlC-like cupins"/>
    <property type="match status" value="1"/>
</dbReference>
<dbReference type="EMBL" id="CP067089">
    <property type="protein sequence ID" value="QQO09985.1"/>
    <property type="molecule type" value="Genomic_DNA"/>
</dbReference>
<reference evidence="5" key="1">
    <citation type="submission" date="2021-01" db="EMBL/GenBank/DDBJ databases">
        <title>Description of Breznakiella homolactica.</title>
        <authorList>
            <person name="Song Y."/>
            <person name="Brune A."/>
        </authorList>
    </citation>
    <scope>NUCLEOTIDE SEQUENCE</scope>
    <source>
        <strain evidence="5">RmG30</strain>
    </source>
</reference>
<dbReference type="SMART" id="SM00342">
    <property type="entry name" value="HTH_ARAC"/>
    <property type="match status" value="1"/>
</dbReference>
<dbReference type="Pfam" id="PF12833">
    <property type="entry name" value="HTH_18"/>
    <property type="match status" value="1"/>
</dbReference>
<dbReference type="Pfam" id="PF02311">
    <property type="entry name" value="AraC_binding"/>
    <property type="match status" value="1"/>
</dbReference>
<evidence type="ECO:0000313" key="5">
    <source>
        <dbReference type="EMBL" id="QQO09985.1"/>
    </source>
</evidence>
<evidence type="ECO:0000259" key="4">
    <source>
        <dbReference type="PROSITE" id="PS01124"/>
    </source>
</evidence>
<dbReference type="PRINTS" id="PR00032">
    <property type="entry name" value="HTHARAC"/>
</dbReference>
<dbReference type="KEGG" id="bhc:JFL75_03465"/>
<dbReference type="Proteomes" id="UP000595917">
    <property type="component" value="Chromosome"/>
</dbReference>
<dbReference type="Gene3D" id="2.60.120.10">
    <property type="entry name" value="Jelly Rolls"/>
    <property type="match status" value="1"/>
</dbReference>
<evidence type="ECO:0000256" key="1">
    <source>
        <dbReference type="ARBA" id="ARBA00023015"/>
    </source>
</evidence>
<dbReference type="InterPro" id="IPR018062">
    <property type="entry name" value="HTH_AraC-typ_CS"/>
</dbReference>
<dbReference type="PANTHER" id="PTHR43280">
    <property type="entry name" value="ARAC-FAMILY TRANSCRIPTIONAL REGULATOR"/>
    <property type="match status" value="1"/>
</dbReference>
<dbReference type="InterPro" id="IPR018060">
    <property type="entry name" value="HTH_AraC"/>
</dbReference>
<keyword evidence="1" id="KW-0805">Transcription regulation</keyword>
<dbReference type="GO" id="GO:0043565">
    <property type="term" value="F:sequence-specific DNA binding"/>
    <property type="evidence" value="ECO:0007669"/>
    <property type="project" value="InterPro"/>
</dbReference>
<proteinExistence type="predicted"/>
<dbReference type="CDD" id="cd02209">
    <property type="entry name" value="cupin_XRE_C"/>
    <property type="match status" value="1"/>
</dbReference>
<evidence type="ECO:0000256" key="3">
    <source>
        <dbReference type="ARBA" id="ARBA00023163"/>
    </source>
</evidence>
<dbReference type="AlphaFoldDB" id="A0A7T7XP85"/>
<dbReference type="InterPro" id="IPR020449">
    <property type="entry name" value="Tscrpt_reg_AraC-type_HTH"/>
</dbReference>
<dbReference type="PROSITE" id="PS01124">
    <property type="entry name" value="HTH_ARAC_FAMILY_2"/>
    <property type="match status" value="1"/>
</dbReference>
<evidence type="ECO:0000313" key="6">
    <source>
        <dbReference type="Proteomes" id="UP000595917"/>
    </source>
</evidence>
<accession>A0A7T7XP85</accession>
<dbReference type="InterPro" id="IPR003313">
    <property type="entry name" value="AraC-bd"/>
</dbReference>
<dbReference type="Gene3D" id="1.10.10.60">
    <property type="entry name" value="Homeodomain-like"/>
    <property type="match status" value="2"/>
</dbReference>
<dbReference type="PROSITE" id="PS00041">
    <property type="entry name" value="HTH_ARAC_FAMILY_1"/>
    <property type="match status" value="1"/>
</dbReference>
<dbReference type="InterPro" id="IPR014710">
    <property type="entry name" value="RmlC-like_jellyroll"/>
</dbReference>
<gene>
    <name evidence="5" type="ORF">JFL75_03465</name>
</gene>
<keyword evidence="6" id="KW-1185">Reference proteome</keyword>
<protein>
    <submittedName>
        <fullName evidence="5">Helix-turn-helix transcriptional regulator</fullName>
    </submittedName>
</protein>
<keyword evidence="3" id="KW-0804">Transcription</keyword>